<keyword evidence="7 11" id="KW-1133">Transmembrane helix</keyword>
<comment type="catalytic activity">
    <reaction evidence="10">
        <text>hydrogencarbonate(in) + chloride(out) = hydrogencarbonate(out) + chloride(in)</text>
        <dbReference type="Rhea" id="RHEA:72363"/>
        <dbReference type="ChEBI" id="CHEBI:17544"/>
        <dbReference type="ChEBI" id="CHEBI:17996"/>
    </reaction>
</comment>
<evidence type="ECO:0000256" key="2">
    <source>
        <dbReference type="ARBA" id="ARBA00010993"/>
    </source>
</evidence>
<dbReference type="PROSITE" id="PS51094">
    <property type="entry name" value="PTS_EIIA_TYPE_2"/>
    <property type="match status" value="1"/>
</dbReference>
<dbReference type="Pfam" id="PF00955">
    <property type="entry name" value="HCO3_cotransp"/>
    <property type="match status" value="2"/>
</dbReference>
<dbReference type="PANTHER" id="PTHR11453:SF47">
    <property type="entry name" value="ANION EXCHANGE PROTEIN"/>
    <property type="match status" value="1"/>
</dbReference>
<keyword evidence="3" id="KW-0813">Transport</keyword>
<feature type="transmembrane region" description="Helical" evidence="11">
    <location>
        <begin position="189"/>
        <end position="212"/>
    </location>
</feature>
<feature type="transmembrane region" description="Helical" evidence="11">
    <location>
        <begin position="340"/>
        <end position="363"/>
    </location>
</feature>
<evidence type="ECO:0000256" key="7">
    <source>
        <dbReference type="ARBA" id="ARBA00022989"/>
    </source>
</evidence>
<evidence type="ECO:0000256" key="6">
    <source>
        <dbReference type="ARBA" id="ARBA00022692"/>
    </source>
</evidence>
<feature type="domain" description="PTS EIIA type-2" evidence="12">
    <location>
        <begin position="1"/>
        <end position="139"/>
    </location>
</feature>
<comment type="similarity">
    <text evidence="2">Belongs to the anion exchanger (TC 2.A.31) family.</text>
</comment>
<dbReference type="Pfam" id="PF00359">
    <property type="entry name" value="PTS_EIIA_2"/>
    <property type="match status" value="1"/>
</dbReference>
<gene>
    <name evidence="13" type="primary">fruA_2</name>
    <name evidence="13" type="ORF">Pr1d_18330</name>
</gene>
<dbReference type="GO" id="GO:0015701">
    <property type="term" value="P:bicarbonate transport"/>
    <property type="evidence" value="ECO:0007669"/>
    <property type="project" value="TreeGrafter"/>
</dbReference>
<evidence type="ECO:0000256" key="5">
    <source>
        <dbReference type="ARBA" id="ARBA00022681"/>
    </source>
</evidence>
<dbReference type="GO" id="GO:0005452">
    <property type="term" value="F:solute:inorganic anion antiporter activity"/>
    <property type="evidence" value="ECO:0007669"/>
    <property type="project" value="InterPro"/>
</dbReference>
<dbReference type="InterPro" id="IPR002178">
    <property type="entry name" value="PTS_EIIA_type-2_dom"/>
</dbReference>
<feature type="transmembrane region" description="Helical" evidence="11">
    <location>
        <begin position="307"/>
        <end position="328"/>
    </location>
</feature>
<dbReference type="KEGG" id="bgok:Pr1d_18330"/>
<feature type="transmembrane region" description="Helical" evidence="11">
    <location>
        <begin position="601"/>
        <end position="618"/>
    </location>
</feature>
<name>A0A5B9QKB5_9BACT</name>
<keyword evidence="14" id="KW-1185">Reference proteome</keyword>
<proteinExistence type="inferred from homology"/>
<protein>
    <submittedName>
        <fullName evidence="13">PTS system fructose-specific EIIABC component</fullName>
    </submittedName>
</protein>
<keyword evidence="8" id="KW-0406">Ion transport</keyword>
<dbReference type="OrthoDB" id="233552at2"/>
<feature type="transmembrane region" description="Helical" evidence="11">
    <location>
        <begin position="624"/>
        <end position="645"/>
    </location>
</feature>
<dbReference type="CDD" id="cd00211">
    <property type="entry name" value="PTS_IIA_fru"/>
    <property type="match status" value="1"/>
</dbReference>
<evidence type="ECO:0000256" key="10">
    <source>
        <dbReference type="ARBA" id="ARBA00049347"/>
    </source>
</evidence>
<dbReference type="SUPFAM" id="SSF55804">
    <property type="entry name" value="Phoshotransferase/anion transport protein"/>
    <property type="match status" value="1"/>
</dbReference>
<dbReference type="Gene3D" id="3.40.930.10">
    <property type="entry name" value="Mannitol-specific EII, Chain A"/>
    <property type="match status" value="1"/>
</dbReference>
<evidence type="ECO:0000259" key="12">
    <source>
        <dbReference type="PROSITE" id="PS51094"/>
    </source>
</evidence>
<keyword evidence="6 11" id="KW-0812">Transmembrane</keyword>
<evidence type="ECO:0000256" key="8">
    <source>
        <dbReference type="ARBA" id="ARBA00023065"/>
    </source>
</evidence>
<dbReference type="GO" id="GO:0005886">
    <property type="term" value="C:plasma membrane"/>
    <property type="evidence" value="ECO:0007669"/>
    <property type="project" value="UniProtKB-SubCell"/>
</dbReference>
<feature type="transmembrane region" description="Helical" evidence="11">
    <location>
        <begin position="468"/>
        <end position="491"/>
    </location>
</feature>
<dbReference type="Proteomes" id="UP000323917">
    <property type="component" value="Chromosome"/>
</dbReference>
<dbReference type="InterPro" id="IPR001717">
    <property type="entry name" value="Anion_exchange"/>
</dbReference>
<feature type="transmembrane region" description="Helical" evidence="11">
    <location>
        <begin position="375"/>
        <end position="395"/>
    </location>
</feature>
<dbReference type="Gene3D" id="1.10.287.570">
    <property type="entry name" value="Helical hairpin bin"/>
    <property type="match status" value="1"/>
</dbReference>
<reference evidence="13 14" key="1">
    <citation type="submission" date="2019-08" db="EMBL/GenBank/DDBJ databases">
        <title>Deep-cultivation of Planctomycetes and their phenomic and genomic characterization uncovers novel biology.</title>
        <authorList>
            <person name="Wiegand S."/>
            <person name="Jogler M."/>
            <person name="Boedeker C."/>
            <person name="Pinto D."/>
            <person name="Vollmers J."/>
            <person name="Rivas-Marin E."/>
            <person name="Kohn T."/>
            <person name="Peeters S.H."/>
            <person name="Heuer A."/>
            <person name="Rast P."/>
            <person name="Oberbeckmann S."/>
            <person name="Bunk B."/>
            <person name="Jeske O."/>
            <person name="Meyerdierks A."/>
            <person name="Storesund J.E."/>
            <person name="Kallscheuer N."/>
            <person name="Luecker S."/>
            <person name="Lage O.M."/>
            <person name="Pohl T."/>
            <person name="Merkel B.J."/>
            <person name="Hornburger P."/>
            <person name="Mueller R.-W."/>
            <person name="Bruemmer F."/>
            <person name="Labrenz M."/>
            <person name="Spormann A.M."/>
            <person name="Op den Camp H."/>
            <person name="Overmann J."/>
            <person name="Amann R."/>
            <person name="Jetten M.S.M."/>
            <person name="Mascher T."/>
            <person name="Medema M.H."/>
            <person name="Devos D.P."/>
            <person name="Kaster A.-K."/>
            <person name="Ovreas L."/>
            <person name="Rohde M."/>
            <person name="Galperin M.Y."/>
            <person name="Jogler C."/>
        </authorList>
    </citation>
    <scope>NUCLEOTIDE SEQUENCE [LARGE SCALE GENOMIC DNA]</scope>
    <source>
        <strain evidence="13 14">Pr1d</strain>
    </source>
</reference>
<dbReference type="GO" id="GO:0006820">
    <property type="term" value="P:monoatomic anion transport"/>
    <property type="evidence" value="ECO:0007669"/>
    <property type="project" value="InterPro"/>
</dbReference>
<feature type="transmembrane region" description="Helical" evidence="11">
    <location>
        <begin position="428"/>
        <end position="447"/>
    </location>
</feature>
<dbReference type="GO" id="GO:0050801">
    <property type="term" value="P:monoatomic ion homeostasis"/>
    <property type="evidence" value="ECO:0007669"/>
    <property type="project" value="TreeGrafter"/>
</dbReference>
<evidence type="ECO:0000256" key="4">
    <source>
        <dbReference type="ARBA" id="ARBA00022475"/>
    </source>
</evidence>
<feature type="transmembrane region" description="Helical" evidence="11">
    <location>
        <begin position="243"/>
        <end position="262"/>
    </location>
</feature>
<evidence type="ECO:0000256" key="3">
    <source>
        <dbReference type="ARBA" id="ARBA00022448"/>
    </source>
</evidence>
<keyword evidence="9 11" id="KW-0472">Membrane</keyword>
<sequence length="667" mass="73025">MLDVSATSLDDTIQQMVDMLIRTGALSATDAPKMLAALRNREKLAASAIGHSVAVPHSYLSCIEEPKIVIARLKHAINAGAPDGVPTRFVFLLVGPTDATAEHLDSLASVARLMSDGEFRYQAQIAKTPEDFRAAVASRIEGEVAPAVPVDSSEGLQYSGRLFGGLLADIRRRLPYYASDFRDGLNRKCVASTLFLFFACMAPTIIFGGLMGKLTEDHIGAVELIVATAFCGIVYALFAGQPLALIGGTGPMLAFTAILYTYCDTHDIPFLPAYTWVGIWTAVFVVIMSVTDASCLMRFFTRFTDEIFAALISLIFISEAVKNLIAIYDRVPEGNSQGYGVANLSLLLALGTFYVAMSLSRFRHSHLLLPAVREFFADFGPTIAIASMAAIAYFARDVTPLEPLPAPSVFGTTSGRPWLVPFLDAPNWLIWGTIAPGLLSSVLVFLDQNITVRLVNSPDNRLKKGSSYHLDLGIVGVLIAICSIFGLPWLVAATVRSLNHLRSLATSEEVIDKRGVSHTQILHVRENRITGVSIHLLIGMSLLLLPALHYIPLAVLFGLFLYMGVVSMRGNQFFQRIGLWLTDPALYPSTHYVRRVSKKTLHLFTLIQFACLVVLWIIKSSAAGILFPLFIALLVPFRYTLGYLFSEKDLAVLDAEENPIEEEETWS</sequence>
<feature type="transmembrane region" description="Helical" evidence="11">
    <location>
        <begin position="547"/>
        <end position="566"/>
    </location>
</feature>
<keyword evidence="4" id="KW-1003">Cell membrane</keyword>
<dbReference type="PANTHER" id="PTHR11453">
    <property type="entry name" value="ANION EXCHANGE PROTEIN"/>
    <property type="match status" value="1"/>
</dbReference>
<dbReference type="EMBL" id="CP042913">
    <property type="protein sequence ID" value="QEG34553.1"/>
    <property type="molecule type" value="Genomic_DNA"/>
</dbReference>
<dbReference type="InterPro" id="IPR011531">
    <property type="entry name" value="HCO3_transpt-like_TM_dom"/>
</dbReference>
<organism evidence="13 14">
    <name type="scientific">Bythopirellula goksoeyrii</name>
    <dbReference type="NCBI Taxonomy" id="1400387"/>
    <lineage>
        <taxon>Bacteria</taxon>
        <taxon>Pseudomonadati</taxon>
        <taxon>Planctomycetota</taxon>
        <taxon>Planctomycetia</taxon>
        <taxon>Pirellulales</taxon>
        <taxon>Lacipirellulaceae</taxon>
        <taxon>Bythopirellula</taxon>
    </lineage>
</organism>
<dbReference type="InterPro" id="IPR003020">
    <property type="entry name" value="HCO3_transpt_euk"/>
</dbReference>
<evidence type="ECO:0000313" key="14">
    <source>
        <dbReference type="Proteomes" id="UP000323917"/>
    </source>
</evidence>
<evidence type="ECO:0000256" key="9">
    <source>
        <dbReference type="ARBA" id="ARBA00023136"/>
    </source>
</evidence>
<dbReference type="FunFam" id="1.10.287.570:FF:000001">
    <property type="entry name" value="Anion exchange protein"/>
    <property type="match status" value="1"/>
</dbReference>
<evidence type="ECO:0000256" key="11">
    <source>
        <dbReference type="SAM" id="Phobius"/>
    </source>
</evidence>
<accession>A0A5B9QKB5</accession>
<evidence type="ECO:0000313" key="13">
    <source>
        <dbReference type="EMBL" id="QEG34553.1"/>
    </source>
</evidence>
<keyword evidence="5" id="KW-0039">Anion exchange</keyword>
<dbReference type="InterPro" id="IPR016152">
    <property type="entry name" value="PTrfase/Anion_transptr"/>
</dbReference>
<evidence type="ECO:0000256" key="1">
    <source>
        <dbReference type="ARBA" id="ARBA00004651"/>
    </source>
</evidence>
<dbReference type="AlphaFoldDB" id="A0A5B9QKB5"/>
<feature type="transmembrane region" description="Helical" evidence="11">
    <location>
        <begin position="218"/>
        <end position="238"/>
    </location>
</feature>
<comment type="subcellular location">
    <subcellularLocation>
        <location evidence="1">Cell membrane</location>
        <topology evidence="1">Multi-pass membrane protein</topology>
    </subcellularLocation>
</comment>
<feature type="transmembrane region" description="Helical" evidence="11">
    <location>
        <begin position="274"/>
        <end position="295"/>
    </location>
</feature>
<dbReference type="PRINTS" id="PR00165">
    <property type="entry name" value="ANIONEXCHNGR"/>
</dbReference>